<dbReference type="AlphaFoldDB" id="A0A7C4QSE0"/>
<reference evidence="2" key="1">
    <citation type="journal article" date="2020" name="mSystems">
        <title>Genome- and Community-Level Interaction Insights into Carbon Utilization and Element Cycling Functions of Hydrothermarchaeota in Hydrothermal Sediment.</title>
        <authorList>
            <person name="Zhou Z."/>
            <person name="Liu Y."/>
            <person name="Xu W."/>
            <person name="Pan J."/>
            <person name="Luo Z.H."/>
            <person name="Li M."/>
        </authorList>
    </citation>
    <scope>NUCLEOTIDE SEQUENCE [LARGE SCALE GENOMIC DNA]</scope>
    <source>
        <strain evidence="2">SpSt-508</strain>
    </source>
</reference>
<keyword evidence="1" id="KW-0472">Membrane</keyword>
<dbReference type="EMBL" id="DSVQ01000016">
    <property type="protein sequence ID" value="HGT40208.1"/>
    <property type="molecule type" value="Genomic_DNA"/>
</dbReference>
<sequence>MLAEKKAATNIGVGVGIVLQILGRILQTQGDAMAIGGLLMMLVGAGFFIWGCINYCEGKGYPGALGLLGLLSCLGLLELVLLPDKHKG</sequence>
<protein>
    <submittedName>
        <fullName evidence="2">Uncharacterized protein</fullName>
    </submittedName>
</protein>
<feature type="transmembrane region" description="Helical" evidence="1">
    <location>
        <begin position="7"/>
        <end position="26"/>
    </location>
</feature>
<proteinExistence type="predicted"/>
<feature type="transmembrane region" description="Helical" evidence="1">
    <location>
        <begin position="32"/>
        <end position="53"/>
    </location>
</feature>
<keyword evidence="1" id="KW-0812">Transmembrane</keyword>
<accession>A0A7C4QSE0</accession>
<evidence type="ECO:0000256" key="1">
    <source>
        <dbReference type="SAM" id="Phobius"/>
    </source>
</evidence>
<organism evidence="2">
    <name type="scientific">Schlesneria paludicola</name>
    <dbReference type="NCBI Taxonomy" id="360056"/>
    <lineage>
        <taxon>Bacteria</taxon>
        <taxon>Pseudomonadati</taxon>
        <taxon>Planctomycetota</taxon>
        <taxon>Planctomycetia</taxon>
        <taxon>Planctomycetales</taxon>
        <taxon>Planctomycetaceae</taxon>
        <taxon>Schlesneria</taxon>
    </lineage>
</organism>
<feature type="transmembrane region" description="Helical" evidence="1">
    <location>
        <begin position="65"/>
        <end position="82"/>
    </location>
</feature>
<comment type="caution">
    <text evidence="2">The sequence shown here is derived from an EMBL/GenBank/DDBJ whole genome shotgun (WGS) entry which is preliminary data.</text>
</comment>
<name>A0A7C4QSE0_9PLAN</name>
<gene>
    <name evidence="2" type="ORF">ENS64_13250</name>
</gene>
<evidence type="ECO:0000313" key="2">
    <source>
        <dbReference type="EMBL" id="HGT40208.1"/>
    </source>
</evidence>
<keyword evidence="1" id="KW-1133">Transmembrane helix</keyword>